<comment type="caution">
    <text evidence="1">The sequence shown here is derived from an EMBL/GenBank/DDBJ whole genome shotgun (WGS) entry which is preliminary data.</text>
</comment>
<dbReference type="Proteomes" id="UP001515480">
    <property type="component" value="Unassembled WGS sequence"/>
</dbReference>
<proteinExistence type="predicted"/>
<protein>
    <recommendedName>
        <fullName evidence="3">Ubiquitinyl hydrolase 1</fullName>
    </recommendedName>
</protein>
<accession>A0AB34JEH4</accession>
<sequence length="299" mass="33358">MAEAAAPTTTRLRVVYCDVAQPSSRAIPPFELCLPSDTTLAALQQTLHELHPAVAQDAARVRLFLPAAQGNSTAAEPALVFGSRPSHTLAELGLSSSASPPTVYWASELMRFQEEYATLLPACDPELANERERRAREQAQERERARAAARAAFWSLPPVAWPFAFAAPTFYWSAATSYGEGEMGESKWLQLLPERAQFRLHDHEWSDTGRKSRHTHTMSKGCFRLVPQHGGFALHLMPTHRWSSYRIPPRWDDDAAFQAVRESEADPLPCATVDTEATSVMMASHKLTRMKESDKQRTT</sequence>
<evidence type="ECO:0008006" key="3">
    <source>
        <dbReference type="Google" id="ProtNLM"/>
    </source>
</evidence>
<evidence type="ECO:0000313" key="2">
    <source>
        <dbReference type="Proteomes" id="UP001515480"/>
    </source>
</evidence>
<evidence type="ECO:0000313" key="1">
    <source>
        <dbReference type="EMBL" id="KAL1519295.1"/>
    </source>
</evidence>
<dbReference type="AlphaFoldDB" id="A0AB34JEH4"/>
<reference evidence="1 2" key="1">
    <citation type="journal article" date="2024" name="Science">
        <title>Giant polyketide synthase enzymes in the biosynthesis of giant marine polyether toxins.</title>
        <authorList>
            <person name="Fallon T.R."/>
            <person name="Shende V.V."/>
            <person name="Wierzbicki I.H."/>
            <person name="Pendleton A.L."/>
            <person name="Watervoot N.F."/>
            <person name="Auber R.P."/>
            <person name="Gonzalez D.J."/>
            <person name="Wisecaver J.H."/>
            <person name="Moore B.S."/>
        </authorList>
    </citation>
    <scope>NUCLEOTIDE SEQUENCE [LARGE SCALE GENOMIC DNA]</scope>
    <source>
        <strain evidence="1 2">12B1</strain>
    </source>
</reference>
<organism evidence="1 2">
    <name type="scientific">Prymnesium parvum</name>
    <name type="common">Toxic golden alga</name>
    <dbReference type="NCBI Taxonomy" id="97485"/>
    <lineage>
        <taxon>Eukaryota</taxon>
        <taxon>Haptista</taxon>
        <taxon>Haptophyta</taxon>
        <taxon>Prymnesiophyceae</taxon>
        <taxon>Prymnesiales</taxon>
        <taxon>Prymnesiaceae</taxon>
        <taxon>Prymnesium</taxon>
    </lineage>
</organism>
<name>A0AB34JEH4_PRYPA</name>
<keyword evidence="2" id="KW-1185">Reference proteome</keyword>
<gene>
    <name evidence="1" type="ORF">AB1Y20_022822</name>
</gene>
<dbReference type="EMBL" id="JBGBPQ010000009">
    <property type="protein sequence ID" value="KAL1519295.1"/>
    <property type="molecule type" value="Genomic_DNA"/>
</dbReference>